<keyword evidence="9 11" id="KW-0057">Aromatic amino acid biosynthesis</keyword>
<dbReference type="Gene3D" id="3.40.50.10860">
    <property type="entry name" value="Leucine Dehydrogenase, chain A, domain 1"/>
    <property type="match status" value="1"/>
</dbReference>
<comment type="pathway">
    <text evidence="2">Metabolic intermediate biosynthesis; chorismate biosynthesis; chorismate from D-erythrose 4-phosphate and phosphoenolpyruvate: step 4/7.</text>
</comment>
<accession>A0A9D0Z8T1</accession>
<dbReference type="Gene3D" id="3.40.50.300">
    <property type="entry name" value="P-loop containing nucleotide triphosphate hydrolases"/>
    <property type="match status" value="1"/>
</dbReference>
<evidence type="ECO:0000256" key="10">
    <source>
        <dbReference type="ARBA" id="ARBA00048567"/>
    </source>
</evidence>
<dbReference type="Pfam" id="PF01202">
    <property type="entry name" value="SKI"/>
    <property type="match status" value="1"/>
</dbReference>
<dbReference type="GO" id="GO:0009423">
    <property type="term" value="P:chorismate biosynthetic process"/>
    <property type="evidence" value="ECO:0007669"/>
    <property type="project" value="UniProtKB-UniRule"/>
</dbReference>
<feature type="domain" description="Shikimate dehydrogenase substrate binding N-terminal" evidence="12">
    <location>
        <begin position="6"/>
        <end position="80"/>
    </location>
</feature>
<evidence type="ECO:0000256" key="4">
    <source>
        <dbReference type="ARBA" id="ARBA00022605"/>
    </source>
</evidence>
<comment type="caution">
    <text evidence="13">The sequence shown here is derived from an EMBL/GenBank/DDBJ whole genome shotgun (WGS) entry which is preliminary data.</text>
</comment>
<dbReference type="GO" id="GO:0009073">
    <property type="term" value="P:aromatic amino acid family biosynthetic process"/>
    <property type="evidence" value="ECO:0007669"/>
    <property type="project" value="UniProtKB-KW"/>
</dbReference>
<evidence type="ECO:0000259" key="12">
    <source>
        <dbReference type="Pfam" id="PF08501"/>
    </source>
</evidence>
<keyword evidence="11" id="KW-0479">Metal-binding</keyword>
<dbReference type="CDD" id="cd01065">
    <property type="entry name" value="NAD_bind_Shikimate_DH"/>
    <property type="match status" value="1"/>
</dbReference>
<comment type="function">
    <text evidence="11">Catalyzes the specific phosphorylation of the 3-hydroxyl group of shikimic acid using ATP as a cosubstrate.</text>
</comment>
<keyword evidence="11" id="KW-0460">Magnesium</keyword>
<dbReference type="Pfam" id="PF08501">
    <property type="entry name" value="Shikimate_dh_N"/>
    <property type="match status" value="1"/>
</dbReference>
<feature type="binding site" evidence="11">
    <location>
        <position position="305"/>
    </location>
    <ligand>
        <name>substrate</name>
    </ligand>
</feature>
<dbReference type="GO" id="GO:0004765">
    <property type="term" value="F:shikimate kinase activity"/>
    <property type="evidence" value="ECO:0007669"/>
    <property type="project" value="UniProtKB-UniRule"/>
</dbReference>
<feature type="binding site" evidence="11">
    <location>
        <begin position="259"/>
        <end position="264"/>
    </location>
    <ligand>
        <name>ATP</name>
        <dbReference type="ChEBI" id="CHEBI:30616"/>
    </ligand>
</feature>
<dbReference type="PANTHER" id="PTHR21089:SF1">
    <property type="entry name" value="BIFUNCTIONAL 3-DEHYDROQUINATE DEHYDRATASE_SHIKIMATE DEHYDROGENASE, CHLOROPLASTIC"/>
    <property type="match status" value="1"/>
</dbReference>
<evidence type="ECO:0000313" key="13">
    <source>
        <dbReference type="EMBL" id="HIQ70020.1"/>
    </source>
</evidence>
<comment type="subcellular location">
    <subcellularLocation>
        <location evidence="11">Cytoplasm</location>
    </subcellularLocation>
</comment>
<keyword evidence="8 11" id="KW-0067">ATP-binding</keyword>
<dbReference type="PRINTS" id="PR01100">
    <property type="entry name" value="SHIKIMTKNASE"/>
</dbReference>
<evidence type="ECO:0000313" key="14">
    <source>
        <dbReference type="Proteomes" id="UP000886874"/>
    </source>
</evidence>
<feature type="binding site" evidence="11">
    <location>
        <position position="375"/>
    </location>
    <ligand>
        <name>substrate</name>
    </ligand>
</feature>
<dbReference type="GO" id="GO:0019632">
    <property type="term" value="P:shikimate metabolic process"/>
    <property type="evidence" value="ECO:0007669"/>
    <property type="project" value="TreeGrafter"/>
</dbReference>
<keyword evidence="5 11" id="KW-0808">Transferase</keyword>
<dbReference type="InterPro" id="IPR023000">
    <property type="entry name" value="Shikimate_kinase_CS"/>
</dbReference>
<dbReference type="GO" id="GO:0008652">
    <property type="term" value="P:amino acid biosynthetic process"/>
    <property type="evidence" value="ECO:0007669"/>
    <property type="project" value="UniProtKB-KW"/>
</dbReference>
<evidence type="ECO:0000256" key="9">
    <source>
        <dbReference type="ARBA" id="ARBA00023141"/>
    </source>
</evidence>
<feature type="binding site" evidence="11">
    <location>
        <position position="327"/>
    </location>
    <ligand>
        <name>substrate</name>
    </ligand>
</feature>
<gene>
    <name evidence="11" type="primary">aroK</name>
    <name evidence="13" type="ORF">IAA67_06805</name>
</gene>
<dbReference type="SUPFAM" id="SSF52540">
    <property type="entry name" value="P-loop containing nucleoside triphosphate hydrolases"/>
    <property type="match status" value="1"/>
</dbReference>
<keyword evidence="4 11" id="KW-0028">Amino-acid biosynthesis</keyword>
<evidence type="ECO:0000256" key="2">
    <source>
        <dbReference type="ARBA" id="ARBA00004871"/>
    </source>
</evidence>
<dbReference type="GO" id="GO:0000287">
    <property type="term" value="F:magnesium ion binding"/>
    <property type="evidence" value="ECO:0007669"/>
    <property type="project" value="UniProtKB-UniRule"/>
</dbReference>
<dbReference type="EC" id="2.7.1.71" evidence="3 11"/>
<dbReference type="CDD" id="cd00464">
    <property type="entry name" value="SK"/>
    <property type="match status" value="1"/>
</dbReference>
<name>A0A9D0Z8T1_9FIRM</name>
<keyword evidence="6 11" id="KW-0547">Nucleotide-binding</keyword>
<dbReference type="InterPro" id="IPR046346">
    <property type="entry name" value="Aminoacid_DH-like_N_sf"/>
</dbReference>
<dbReference type="EMBL" id="DVFN01000096">
    <property type="protein sequence ID" value="HIQ70020.1"/>
    <property type="molecule type" value="Genomic_DNA"/>
</dbReference>
<reference evidence="13" key="2">
    <citation type="journal article" date="2021" name="PeerJ">
        <title>Extensive microbial diversity within the chicken gut microbiome revealed by metagenomics and culture.</title>
        <authorList>
            <person name="Gilroy R."/>
            <person name="Ravi A."/>
            <person name="Getino M."/>
            <person name="Pursley I."/>
            <person name="Horton D.L."/>
            <person name="Alikhan N.F."/>
            <person name="Baker D."/>
            <person name="Gharbi K."/>
            <person name="Hall N."/>
            <person name="Watson M."/>
            <person name="Adriaenssens E.M."/>
            <person name="Foster-Nyarko E."/>
            <person name="Jarju S."/>
            <person name="Secka A."/>
            <person name="Antonio M."/>
            <person name="Oren A."/>
            <person name="Chaudhuri R.R."/>
            <person name="La Ragione R."/>
            <person name="Hildebrand F."/>
            <person name="Pallen M.J."/>
        </authorList>
    </citation>
    <scope>NUCLEOTIDE SEQUENCE</scope>
    <source>
        <strain evidence="13">ChiSjej2B20-13462</strain>
    </source>
</reference>
<evidence type="ECO:0000256" key="11">
    <source>
        <dbReference type="HAMAP-Rule" id="MF_00109"/>
    </source>
</evidence>
<sequence>MLQCGLLGRTLGHSYSPAIHAMLGDYRYDLIELEPEALEDFVKHGPWDGLNVTIPYKKTVVPFCDELSPLAEALGSVNTLVKRDGRIYGDNTDAYGFEAMVRRLGVDCAGKKALVLGSGGASVTAQAVLRNLGAAVTLISRSGPDNYENLDRHGDAAILVNATPVGMYPRAGASPVDLDLFPRLEAVLDIVYNPARTRLILDAQARSIPAESGLWMLAAQAVRASEQFTGQPIPPETLERVWRTVGRDMENIVLIGMPGAGKTTVGQLLAQKLGREFVDCDEVLVERAGMPIPDYFAKYGEAGFRQLETALLAELGQKSRLVLATGGGCVTRPENRDLLRQNGTVVWVQRPLADLPIAGRPVSQAKGVEAIYREREPLYRQFSDFAADNTTPEAAAGAILQQLEQGSP</sequence>
<proteinExistence type="inferred from homology"/>
<dbReference type="Proteomes" id="UP000886874">
    <property type="component" value="Unassembled WGS sequence"/>
</dbReference>
<dbReference type="HAMAP" id="MF_00109">
    <property type="entry name" value="Shikimate_kinase"/>
    <property type="match status" value="1"/>
</dbReference>
<protein>
    <recommendedName>
        <fullName evidence="3 11">Shikimate kinase</fullName>
        <shortName evidence="11">SK</shortName>
        <ecNumber evidence="3 11">2.7.1.71</ecNumber>
    </recommendedName>
</protein>
<feature type="binding site" evidence="11">
    <location>
        <position position="360"/>
    </location>
    <ligand>
        <name>ATP</name>
        <dbReference type="ChEBI" id="CHEBI:30616"/>
    </ligand>
</feature>
<dbReference type="GO" id="GO:0050661">
    <property type="term" value="F:NADP binding"/>
    <property type="evidence" value="ECO:0007669"/>
    <property type="project" value="TreeGrafter"/>
</dbReference>
<evidence type="ECO:0000256" key="1">
    <source>
        <dbReference type="ARBA" id="ARBA00004842"/>
    </source>
</evidence>
<evidence type="ECO:0000256" key="7">
    <source>
        <dbReference type="ARBA" id="ARBA00022777"/>
    </source>
</evidence>
<keyword evidence="7 11" id="KW-0418">Kinase</keyword>
<dbReference type="InterPro" id="IPR000623">
    <property type="entry name" value="Shikimate_kinase/TSH1"/>
</dbReference>
<dbReference type="Gene3D" id="3.40.50.720">
    <property type="entry name" value="NAD(P)-binding Rossmann-like Domain"/>
    <property type="match status" value="1"/>
</dbReference>
<reference evidence="13" key="1">
    <citation type="submission" date="2020-10" db="EMBL/GenBank/DDBJ databases">
        <authorList>
            <person name="Gilroy R."/>
        </authorList>
    </citation>
    <scope>NUCLEOTIDE SEQUENCE</scope>
    <source>
        <strain evidence="13">ChiSjej2B20-13462</strain>
    </source>
</reference>
<comment type="similarity">
    <text evidence="11">Belongs to the shikimate kinase family.</text>
</comment>
<dbReference type="AlphaFoldDB" id="A0A9D0Z8T1"/>
<dbReference type="GO" id="GO:0004764">
    <property type="term" value="F:shikimate 3-dehydrogenase (NADP+) activity"/>
    <property type="evidence" value="ECO:0007669"/>
    <property type="project" value="InterPro"/>
</dbReference>
<dbReference type="InterPro" id="IPR027417">
    <property type="entry name" value="P-loop_NTPase"/>
</dbReference>
<comment type="cofactor">
    <cofactor evidence="11">
        <name>Mg(2+)</name>
        <dbReference type="ChEBI" id="CHEBI:18420"/>
    </cofactor>
    <text evidence="11">Binds 1 Mg(2+) ion per subunit.</text>
</comment>
<dbReference type="InterPro" id="IPR013708">
    <property type="entry name" value="Shikimate_DH-bd_N"/>
</dbReference>
<evidence type="ECO:0000256" key="6">
    <source>
        <dbReference type="ARBA" id="ARBA00022741"/>
    </source>
</evidence>
<feature type="binding site" evidence="11">
    <location>
        <position position="263"/>
    </location>
    <ligand>
        <name>Mg(2+)</name>
        <dbReference type="ChEBI" id="CHEBI:18420"/>
    </ligand>
</feature>
<dbReference type="InterPro" id="IPR022893">
    <property type="entry name" value="Shikimate_DH_fam"/>
</dbReference>
<evidence type="ECO:0000256" key="5">
    <source>
        <dbReference type="ARBA" id="ARBA00022679"/>
    </source>
</evidence>
<feature type="binding site" evidence="11">
    <location>
        <position position="281"/>
    </location>
    <ligand>
        <name>substrate</name>
    </ligand>
</feature>
<dbReference type="PANTHER" id="PTHR21089">
    <property type="entry name" value="SHIKIMATE DEHYDROGENASE"/>
    <property type="match status" value="1"/>
</dbReference>
<comment type="pathway">
    <text evidence="1 11">Metabolic intermediate biosynthesis; chorismate biosynthesis; chorismate from D-erythrose 4-phosphate and phosphoenolpyruvate: step 5/7.</text>
</comment>
<comment type="subunit">
    <text evidence="11">Monomer.</text>
</comment>
<dbReference type="SUPFAM" id="SSF53223">
    <property type="entry name" value="Aminoacid dehydrogenase-like, N-terminal domain"/>
    <property type="match status" value="1"/>
</dbReference>
<dbReference type="InterPro" id="IPR031322">
    <property type="entry name" value="Shikimate/glucono_kinase"/>
</dbReference>
<dbReference type="InterPro" id="IPR036291">
    <property type="entry name" value="NAD(P)-bd_dom_sf"/>
</dbReference>
<keyword evidence="11" id="KW-0963">Cytoplasm</keyword>
<evidence type="ECO:0000256" key="8">
    <source>
        <dbReference type="ARBA" id="ARBA00022840"/>
    </source>
</evidence>
<organism evidence="13 14">
    <name type="scientific">Candidatus Avoscillospira stercorigallinarum</name>
    <dbReference type="NCBI Taxonomy" id="2840708"/>
    <lineage>
        <taxon>Bacteria</taxon>
        <taxon>Bacillati</taxon>
        <taxon>Bacillota</taxon>
        <taxon>Clostridia</taxon>
        <taxon>Eubacteriales</taxon>
        <taxon>Oscillospiraceae</taxon>
        <taxon>Oscillospiraceae incertae sedis</taxon>
        <taxon>Candidatus Avoscillospira</taxon>
    </lineage>
</organism>
<comment type="catalytic activity">
    <reaction evidence="10 11">
        <text>shikimate + ATP = 3-phosphoshikimate + ADP + H(+)</text>
        <dbReference type="Rhea" id="RHEA:13121"/>
        <dbReference type="ChEBI" id="CHEBI:15378"/>
        <dbReference type="ChEBI" id="CHEBI:30616"/>
        <dbReference type="ChEBI" id="CHEBI:36208"/>
        <dbReference type="ChEBI" id="CHEBI:145989"/>
        <dbReference type="ChEBI" id="CHEBI:456216"/>
        <dbReference type="EC" id="2.7.1.71"/>
    </reaction>
</comment>
<dbReference type="GO" id="GO:0005524">
    <property type="term" value="F:ATP binding"/>
    <property type="evidence" value="ECO:0007669"/>
    <property type="project" value="UniProtKB-UniRule"/>
</dbReference>
<dbReference type="PROSITE" id="PS01128">
    <property type="entry name" value="SHIKIMATE_KINASE"/>
    <property type="match status" value="1"/>
</dbReference>
<dbReference type="GO" id="GO:0005829">
    <property type="term" value="C:cytosol"/>
    <property type="evidence" value="ECO:0007669"/>
    <property type="project" value="TreeGrafter"/>
</dbReference>
<evidence type="ECO:0000256" key="3">
    <source>
        <dbReference type="ARBA" id="ARBA00012154"/>
    </source>
</evidence>
<dbReference type="SUPFAM" id="SSF51735">
    <property type="entry name" value="NAD(P)-binding Rossmann-fold domains"/>
    <property type="match status" value="1"/>
</dbReference>
<comment type="caution">
    <text evidence="11">Lacks conserved residue(s) required for the propagation of feature annotation.</text>
</comment>